<dbReference type="Proteomes" id="UP000001940">
    <property type="component" value="Chromosome II"/>
</dbReference>
<gene>
    <name evidence="2 4" type="ORF">C40A11.6</name>
    <name evidence="2" type="ORF">CELE_C40A11.6</name>
</gene>
<dbReference type="HOGENOM" id="CLU_086154_0_0_1"/>
<protein>
    <submittedName>
        <fullName evidence="2">BTB domain-containing protein</fullName>
    </submittedName>
</protein>
<dbReference type="OrthoDB" id="2414723at2759"/>
<keyword evidence="3" id="KW-1185">Reference proteome</keyword>
<dbReference type="WormBase" id="C40A11.6">
    <property type="protein sequence ID" value="CE27840"/>
    <property type="gene ID" value="WBGene00016549"/>
</dbReference>
<dbReference type="InParanoid" id="Q9TZA8"/>
<dbReference type="PANTHER" id="PTHR11145">
    <property type="entry name" value="BTB/POZ DOMAIN-CONTAINING ADAPTER FOR CUL3-MEDIATED RHOA DEGRADATION PROTEIN FAMILY MEMBER"/>
    <property type="match status" value="1"/>
</dbReference>
<name>Q9TZA8_CAEEL</name>
<dbReference type="RefSeq" id="NP_494197.1">
    <property type="nucleotide sequence ID" value="NM_061796.4"/>
</dbReference>
<dbReference type="GeneID" id="173572"/>
<dbReference type="InterPro" id="IPR011333">
    <property type="entry name" value="SKP1/BTB/POZ_sf"/>
</dbReference>
<dbReference type="InterPro" id="IPR045068">
    <property type="entry name" value="BACURD1-3"/>
</dbReference>
<dbReference type="AGR" id="WB:WBGene00016549"/>
<dbReference type="SUPFAM" id="SSF54695">
    <property type="entry name" value="POZ domain"/>
    <property type="match status" value="1"/>
</dbReference>
<reference evidence="2 3" key="1">
    <citation type="journal article" date="1998" name="Science">
        <title>Genome sequence of the nematode C. elegans: a platform for investigating biology.</title>
        <authorList>
            <consortium name="The C. elegans sequencing consortium"/>
            <person name="Sulson J.E."/>
            <person name="Waterston R."/>
        </authorList>
    </citation>
    <scope>NUCLEOTIDE SEQUENCE [LARGE SCALE GENOMIC DNA]</scope>
    <source>
        <strain evidence="2 3">Bristol N2</strain>
    </source>
</reference>
<dbReference type="PANTHER" id="PTHR11145:SF19">
    <property type="entry name" value="BTB DOMAIN-CONTAINING PROTEIN-RELATED"/>
    <property type="match status" value="1"/>
</dbReference>
<organism evidence="2 3">
    <name type="scientific">Caenorhabditis elegans</name>
    <dbReference type="NCBI Taxonomy" id="6239"/>
    <lineage>
        <taxon>Eukaryota</taxon>
        <taxon>Metazoa</taxon>
        <taxon>Ecdysozoa</taxon>
        <taxon>Nematoda</taxon>
        <taxon>Chromadorea</taxon>
        <taxon>Rhabditida</taxon>
        <taxon>Rhabditina</taxon>
        <taxon>Rhabditomorpha</taxon>
        <taxon>Rhabditoidea</taxon>
        <taxon>Rhabditidae</taxon>
        <taxon>Peloderinae</taxon>
        <taxon>Caenorhabditis</taxon>
    </lineage>
</organism>
<evidence type="ECO:0000313" key="4">
    <source>
        <dbReference type="WormBase" id="C40A11.6"/>
    </source>
</evidence>
<dbReference type="EMBL" id="BX284602">
    <property type="protein sequence ID" value="CCD66467.1"/>
    <property type="molecule type" value="Genomic_DNA"/>
</dbReference>
<dbReference type="FunCoup" id="Q9TZA8">
    <property type="interactions" value="89"/>
</dbReference>
<dbReference type="PROSITE" id="PS50097">
    <property type="entry name" value="BTB"/>
    <property type="match status" value="1"/>
</dbReference>
<dbReference type="SMR" id="Q9TZA8"/>
<dbReference type="KEGG" id="cel:CELE_C40A11.6"/>
<dbReference type="PIR" id="T33590">
    <property type="entry name" value="T33590"/>
</dbReference>
<evidence type="ECO:0000313" key="2">
    <source>
        <dbReference type="EMBL" id="CCD66467.1"/>
    </source>
</evidence>
<dbReference type="UCSC" id="C40A11.6">
    <property type="organism name" value="c. elegans"/>
</dbReference>
<dbReference type="CTD" id="173572"/>
<dbReference type="PaxDb" id="6239-C40A11.6"/>
<dbReference type="PhylomeDB" id="Q9TZA8"/>
<accession>Q9TZA8</accession>
<dbReference type="Gene3D" id="3.30.710.10">
    <property type="entry name" value="Potassium Channel Kv1.1, Chain A"/>
    <property type="match status" value="1"/>
</dbReference>
<evidence type="ECO:0000313" key="3">
    <source>
        <dbReference type="Proteomes" id="UP000001940"/>
    </source>
</evidence>
<dbReference type="eggNOG" id="KOG2716">
    <property type="taxonomic scope" value="Eukaryota"/>
</dbReference>
<dbReference type="InterPro" id="IPR003131">
    <property type="entry name" value="T1-type_BTB"/>
</dbReference>
<dbReference type="Bgee" id="WBGene00016549">
    <property type="expression patterns" value="Expressed in pharyngeal muscle cell (C elegans) and 3 other cell types or tissues"/>
</dbReference>
<dbReference type="InterPro" id="IPR000210">
    <property type="entry name" value="BTB/POZ_dom"/>
</dbReference>
<dbReference type="STRING" id="6239.C40A11.6.1"/>
<dbReference type="GO" id="GO:0051260">
    <property type="term" value="P:protein homooligomerization"/>
    <property type="evidence" value="ECO:0007669"/>
    <property type="project" value="InterPro"/>
</dbReference>
<dbReference type="SMART" id="SM00225">
    <property type="entry name" value="BTB"/>
    <property type="match status" value="1"/>
</dbReference>
<proteinExistence type="predicted"/>
<dbReference type="Pfam" id="PF02214">
    <property type="entry name" value="BTB_2"/>
    <property type="match status" value="1"/>
</dbReference>
<feature type="domain" description="BTB" evidence="1">
    <location>
        <begin position="6"/>
        <end position="74"/>
    </location>
</feature>
<evidence type="ECO:0000259" key="1">
    <source>
        <dbReference type="PROSITE" id="PS50097"/>
    </source>
</evidence>
<dbReference type="AlphaFoldDB" id="Q9TZA8"/>
<dbReference type="CDD" id="cd18316">
    <property type="entry name" value="BTB_POZ_KCTD-like"/>
    <property type="match status" value="1"/>
</dbReference>
<sequence>MCFSETIVKLNVGGSVFETWKSTLTKQDGFFKTLIETNVPVKKDTSDCYFIDRSPKYFETVLNYMRSGVTVLPDSEKELQELKKEAEFYLLEHLVDLCEPIKNKIRTYGSSHELLQIIASTNKPVVVINYLIHNNDIIFVPKEFQFSEFIEKNREYLEIYFQPMNKREPWPIDLTNKLILTPEPLWSFRIYNITHPCCDFFKDLPSLQKKIGDVLNDE</sequence>